<dbReference type="SMART" id="SM00028">
    <property type="entry name" value="TPR"/>
    <property type="match status" value="4"/>
</dbReference>
<feature type="modified residue" description="4-aspartylphosphate" evidence="2">
    <location>
        <position position="74"/>
    </location>
</feature>
<dbReference type="Proteomes" id="UP000192907">
    <property type="component" value="Unassembled WGS sequence"/>
</dbReference>
<evidence type="ECO:0000313" key="5">
    <source>
        <dbReference type="EMBL" id="SMF74718.1"/>
    </source>
</evidence>
<dbReference type="GO" id="GO:0000160">
    <property type="term" value="P:phosphorelay signal transduction system"/>
    <property type="evidence" value="ECO:0007669"/>
    <property type="project" value="InterPro"/>
</dbReference>
<dbReference type="InterPro" id="IPR001789">
    <property type="entry name" value="Sig_transdc_resp-reg_receiver"/>
</dbReference>
<protein>
    <submittedName>
        <fullName evidence="5">Response regulator receiver domain-containing protein</fullName>
    </submittedName>
</protein>
<evidence type="ECO:0000256" key="3">
    <source>
        <dbReference type="PROSITE-ProRule" id="PRU00339"/>
    </source>
</evidence>
<dbReference type="Pfam" id="PF14559">
    <property type="entry name" value="TPR_19"/>
    <property type="match status" value="1"/>
</dbReference>
<dbReference type="Pfam" id="PF00072">
    <property type="entry name" value="Response_reg"/>
    <property type="match status" value="1"/>
</dbReference>
<feature type="repeat" description="TPR" evidence="3">
    <location>
        <begin position="254"/>
        <end position="287"/>
    </location>
</feature>
<dbReference type="InterPro" id="IPR011990">
    <property type="entry name" value="TPR-like_helical_dom_sf"/>
</dbReference>
<evidence type="ECO:0000259" key="4">
    <source>
        <dbReference type="PROSITE" id="PS50110"/>
    </source>
</evidence>
<feature type="repeat" description="TPR" evidence="3">
    <location>
        <begin position="220"/>
        <end position="253"/>
    </location>
</feature>
<dbReference type="InterPro" id="IPR019734">
    <property type="entry name" value="TPR_rpt"/>
</dbReference>
<dbReference type="PROSITE" id="PS50110">
    <property type="entry name" value="RESPONSE_REGULATORY"/>
    <property type="match status" value="1"/>
</dbReference>
<dbReference type="EMBL" id="FWZT01000028">
    <property type="protein sequence ID" value="SMF74718.1"/>
    <property type="molecule type" value="Genomic_DNA"/>
</dbReference>
<keyword evidence="3" id="KW-0802">TPR repeat</keyword>
<evidence type="ECO:0000313" key="6">
    <source>
        <dbReference type="Proteomes" id="UP000192907"/>
    </source>
</evidence>
<feature type="domain" description="Response regulatory" evidence="4">
    <location>
        <begin position="23"/>
        <end position="142"/>
    </location>
</feature>
<dbReference type="AlphaFoldDB" id="A0A1Y6CL58"/>
<gene>
    <name evidence="5" type="ORF">SAMN06296036_12867</name>
</gene>
<dbReference type="STRING" id="1513793.SAMN06296036_12867"/>
<dbReference type="SMART" id="SM00448">
    <property type="entry name" value="REC"/>
    <property type="match status" value="1"/>
</dbReference>
<keyword evidence="6" id="KW-1185">Reference proteome</keyword>
<dbReference type="PROSITE" id="PS50005">
    <property type="entry name" value="TPR"/>
    <property type="match status" value="2"/>
</dbReference>
<accession>A0A1Y6CL58</accession>
<dbReference type="Gene3D" id="3.40.50.2300">
    <property type="match status" value="1"/>
</dbReference>
<sequence>MTEVQNQITENPPKFEFSDTPSRILIIEDDPTIHSVIADPIKNTFPYVSFYFCTSGEEAWQKAQQETFDLIITDWRLAGELSGLRLVNRFRSHSHYRHIPMLIISGYLQEADFNLMQEFNFTSPLLKPFRAQLLVRSVKDVFSEARWFFQQQKNVAELLQDLKDEQDMVRLDQKIEVFLDSCPRPVPMLLLCSRLLREMFSFEQASRFAFRAQQYRPGALNVDCELGKIFLGLGDVQQAEKHLKRSFDRSPNNLERLCDLGRLNLEELDTDQAQHYFNRAAAIDPDSEDAQHGLTLSHQLDHFFKHNNPSNIPETFAGLLNAIGVGLIRSGDLEGGINHYQAALGYISDHHVKALVCFNLGLGYLRFSQYDDAKDWLDQSLKHWPEYEKCRCYLDRVRKCLAVDNQKTLYCDDGAAGDDDDFPNETLQAEFEDESLSPLDH</sequence>
<dbReference type="OrthoDB" id="7298659at2"/>
<dbReference type="SUPFAM" id="SSF52172">
    <property type="entry name" value="CheY-like"/>
    <property type="match status" value="1"/>
</dbReference>
<reference evidence="6" key="1">
    <citation type="submission" date="2017-04" db="EMBL/GenBank/DDBJ databases">
        <authorList>
            <person name="Varghese N."/>
            <person name="Submissions S."/>
        </authorList>
    </citation>
    <scope>NUCLEOTIDE SEQUENCE [LARGE SCALE GENOMIC DNA]</scope>
    <source>
        <strain evidence="6">RKEM611</strain>
    </source>
</reference>
<name>A0A1Y6CL58_9BACT</name>
<dbReference type="Gene3D" id="1.25.40.10">
    <property type="entry name" value="Tetratricopeptide repeat domain"/>
    <property type="match status" value="2"/>
</dbReference>
<keyword evidence="1 2" id="KW-0597">Phosphoprotein</keyword>
<evidence type="ECO:0000256" key="1">
    <source>
        <dbReference type="ARBA" id="ARBA00022553"/>
    </source>
</evidence>
<dbReference type="PANTHER" id="PTHR44591">
    <property type="entry name" value="STRESS RESPONSE REGULATOR PROTEIN 1"/>
    <property type="match status" value="1"/>
</dbReference>
<evidence type="ECO:0000256" key="2">
    <source>
        <dbReference type="PROSITE-ProRule" id="PRU00169"/>
    </source>
</evidence>
<dbReference type="SUPFAM" id="SSF48452">
    <property type="entry name" value="TPR-like"/>
    <property type="match status" value="1"/>
</dbReference>
<organism evidence="5 6">
    <name type="scientific">Pseudobacteriovorax antillogorgiicola</name>
    <dbReference type="NCBI Taxonomy" id="1513793"/>
    <lineage>
        <taxon>Bacteria</taxon>
        <taxon>Pseudomonadati</taxon>
        <taxon>Bdellovibrionota</taxon>
        <taxon>Oligoflexia</taxon>
        <taxon>Oligoflexales</taxon>
        <taxon>Pseudobacteriovoracaceae</taxon>
        <taxon>Pseudobacteriovorax</taxon>
    </lineage>
</organism>
<dbReference type="RefSeq" id="WP_132324660.1">
    <property type="nucleotide sequence ID" value="NZ_FWZT01000028.1"/>
</dbReference>
<dbReference type="InterPro" id="IPR050595">
    <property type="entry name" value="Bact_response_regulator"/>
</dbReference>
<dbReference type="PANTHER" id="PTHR44591:SF3">
    <property type="entry name" value="RESPONSE REGULATORY DOMAIN-CONTAINING PROTEIN"/>
    <property type="match status" value="1"/>
</dbReference>
<proteinExistence type="predicted"/>
<dbReference type="InterPro" id="IPR011006">
    <property type="entry name" value="CheY-like_superfamily"/>
</dbReference>
<dbReference type="CDD" id="cd00156">
    <property type="entry name" value="REC"/>
    <property type="match status" value="1"/>
</dbReference>